<keyword evidence="2" id="KW-1185">Reference proteome</keyword>
<proteinExistence type="predicted"/>
<accession>A0A3P6U7A8</accession>
<organism evidence="1 2">
    <name type="scientific">Litomosoides sigmodontis</name>
    <name type="common">Filarial nematode worm</name>
    <dbReference type="NCBI Taxonomy" id="42156"/>
    <lineage>
        <taxon>Eukaryota</taxon>
        <taxon>Metazoa</taxon>
        <taxon>Ecdysozoa</taxon>
        <taxon>Nematoda</taxon>
        <taxon>Chromadorea</taxon>
        <taxon>Rhabditida</taxon>
        <taxon>Spirurina</taxon>
        <taxon>Spiruromorpha</taxon>
        <taxon>Filarioidea</taxon>
        <taxon>Onchocercidae</taxon>
        <taxon>Litomosoides</taxon>
    </lineage>
</organism>
<reference evidence="1 2" key="1">
    <citation type="submission" date="2018-08" db="EMBL/GenBank/DDBJ databases">
        <authorList>
            <person name="Laetsch R D."/>
            <person name="Stevens L."/>
            <person name="Kumar S."/>
            <person name="Blaxter L. M."/>
        </authorList>
    </citation>
    <scope>NUCLEOTIDE SEQUENCE [LARGE SCALE GENOMIC DNA]</scope>
</reference>
<evidence type="ECO:0000313" key="2">
    <source>
        <dbReference type="Proteomes" id="UP000277928"/>
    </source>
</evidence>
<evidence type="ECO:0000313" key="1">
    <source>
        <dbReference type="EMBL" id="VDK87180.1"/>
    </source>
</evidence>
<gene>
    <name evidence="1" type="ORF">NLS_LOCUS8018</name>
</gene>
<protein>
    <submittedName>
        <fullName evidence="1">Uncharacterized protein</fullName>
    </submittedName>
</protein>
<dbReference type="EMBL" id="UYRX01000927">
    <property type="protein sequence ID" value="VDK87180.1"/>
    <property type="molecule type" value="Genomic_DNA"/>
</dbReference>
<name>A0A3P6U7A8_LITSI</name>
<dbReference type="AlphaFoldDB" id="A0A3P6U7A8"/>
<sequence length="191" mass="20731">MRRKAPRPVPVGISANTRCKQALSALVVALCGAVRSSQLTSDQASHIHAQMLFITSSREAVPIPHLLPMGALLAVSTCTAQPHIFRAKVKPSLKRRDGQCDGEFSEKDFRDASLSASQSEGNERDALESEYSFASNLEGKICQTKASVSGERSAPNGTYFANCFISWRDYAEKCCDSVRLDFISGVSISKV</sequence>
<dbReference type="Proteomes" id="UP000277928">
    <property type="component" value="Unassembled WGS sequence"/>
</dbReference>